<evidence type="ECO:0000313" key="1">
    <source>
        <dbReference type="EMBL" id="VAW02831.1"/>
    </source>
</evidence>
<sequence>QALLAKGQTWTITAEKGVDGPEQ</sequence>
<protein>
    <submittedName>
        <fullName evidence="1">Uncharacterized protein</fullName>
    </submittedName>
</protein>
<proteinExistence type="predicted"/>
<dbReference type="EMBL" id="UOEF01000358">
    <property type="protein sequence ID" value="VAW02831.1"/>
    <property type="molecule type" value="Genomic_DNA"/>
</dbReference>
<organism evidence="1">
    <name type="scientific">hydrothermal vent metagenome</name>
    <dbReference type="NCBI Taxonomy" id="652676"/>
    <lineage>
        <taxon>unclassified sequences</taxon>
        <taxon>metagenomes</taxon>
        <taxon>ecological metagenomes</taxon>
    </lineage>
</organism>
<dbReference type="AlphaFoldDB" id="A0A3B0S9F2"/>
<reference evidence="1" key="1">
    <citation type="submission" date="2018-06" db="EMBL/GenBank/DDBJ databases">
        <authorList>
            <person name="Zhirakovskaya E."/>
        </authorList>
    </citation>
    <scope>NUCLEOTIDE SEQUENCE</scope>
</reference>
<name>A0A3B0S9F2_9ZZZZ</name>
<accession>A0A3B0S9F2</accession>
<gene>
    <name evidence="1" type="ORF">MNBD_ALPHA04-167</name>
</gene>
<feature type="non-terminal residue" evidence="1">
    <location>
        <position position="1"/>
    </location>
</feature>